<feature type="compositionally biased region" description="Acidic residues" evidence="2">
    <location>
        <begin position="23"/>
        <end position="41"/>
    </location>
</feature>
<evidence type="ECO:0000256" key="1">
    <source>
        <dbReference type="ARBA" id="ARBA00010883"/>
    </source>
</evidence>
<feature type="compositionally biased region" description="Polar residues" evidence="2">
    <location>
        <begin position="106"/>
        <end position="133"/>
    </location>
</feature>
<evidence type="ECO:0000259" key="3">
    <source>
        <dbReference type="PROSITE" id="PS50195"/>
    </source>
</evidence>
<organism evidence="4 5">
    <name type="scientific">Paralvinella palmiformis</name>
    <dbReference type="NCBI Taxonomy" id="53620"/>
    <lineage>
        <taxon>Eukaryota</taxon>
        <taxon>Metazoa</taxon>
        <taxon>Spiralia</taxon>
        <taxon>Lophotrochozoa</taxon>
        <taxon>Annelida</taxon>
        <taxon>Polychaeta</taxon>
        <taxon>Sedentaria</taxon>
        <taxon>Canalipalpata</taxon>
        <taxon>Terebellida</taxon>
        <taxon>Terebelliformia</taxon>
        <taxon>Alvinellidae</taxon>
        <taxon>Paralvinella</taxon>
    </lineage>
</organism>
<feature type="compositionally biased region" description="Acidic residues" evidence="2">
    <location>
        <begin position="57"/>
        <end position="66"/>
    </location>
</feature>
<evidence type="ECO:0000256" key="2">
    <source>
        <dbReference type="SAM" id="MobiDB-lite"/>
    </source>
</evidence>
<dbReference type="Pfam" id="PF09325">
    <property type="entry name" value="Vps5"/>
    <property type="match status" value="1"/>
</dbReference>
<sequence>MTTPLFNMADDKLESSREPPPLFDDDDDDDDMDDKEQENEDIFASVSEPSTKSPVKDEDDSTDDLFAEAQTEVPLDSPEKATAVSPSSKEIMEPVPDQPNLEAAAVSTNSSPATMNAETTSTITAPIVSSTVNEPKRLPESRSQEEIDEEEGGDQFNMEVTVTEPKKVGDGMNAYMAYRVNTKTTLPEFNKPEMSVYRRFSDFLGLHEKLVEHHQHDGVFIPPPPSKSVLGMTKIKMSKEEAVSIDFVEKRRAALERFLNRTAKHPILRKDTYFIEFLTQDGDLPKATSTSALSGAGVMRLFNRVGDSFGKMTFKMDEADQWFEEKQQQVEMMESQLRKLHASIDALVQHRKELAQNTGAFAKSAAMLGNA</sequence>
<feature type="domain" description="PX" evidence="3">
    <location>
        <begin position="156"/>
        <end position="284"/>
    </location>
</feature>
<feature type="region of interest" description="Disordered" evidence="2">
    <location>
        <begin position="1"/>
        <end position="155"/>
    </location>
</feature>
<accession>A0AAD9K243</accession>
<dbReference type="Proteomes" id="UP001208570">
    <property type="component" value="Unassembled WGS sequence"/>
</dbReference>
<reference evidence="4" key="1">
    <citation type="journal article" date="2023" name="Mol. Biol. Evol.">
        <title>Third-Generation Sequencing Reveals the Adaptive Role of the Epigenome in Three Deep-Sea Polychaetes.</title>
        <authorList>
            <person name="Perez M."/>
            <person name="Aroh O."/>
            <person name="Sun Y."/>
            <person name="Lan Y."/>
            <person name="Juniper S.K."/>
            <person name="Young C.R."/>
            <person name="Angers B."/>
            <person name="Qian P.Y."/>
        </authorList>
    </citation>
    <scope>NUCLEOTIDE SEQUENCE</scope>
    <source>
        <strain evidence="4">P08H-3</strain>
    </source>
</reference>
<dbReference type="InterPro" id="IPR027267">
    <property type="entry name" value="AH/BAR_dom_sf"/>
</dbReference>
<evidence type="ECO:0000313" key="5">
    <source>
        <dbReference type="Proteomes" id="UP001208570"/>
    </source>
</evidence>
<dbReference type="EMBL" id="JAODUP010000079">
    <property type="protein sequence ID" value="KAK2163467.1"/>
    <property type="molecule type" value="Genomic_DNA"/>
</dbReference>
<dbReference type="GO" id="GO:0034498">
    <property type="term" value="P:early endosome to Golgi transport"/>
    <property type="evidence" value="ECO:0007669"/>
    <property type="project" value="TreeGrafter"/>
</dbReference>
<dbReference type="GO" id="GO:0035091">
    <property type="term" value="F:phosphatidylinositol binding"/>
    <property type="evidence" value="ECO:0007669"/>
    <property type="project" value="InterPro"/>
</dbReference>
<dbReference type="InterPro" id="IPR036871">
    <property type="entry name" value="PX_dom_sf"/>
</dbReference>
<dbReference type="InterPro" id="IPR015404">
    <property type="entry name" value="Vps5_C"/>
</dbReference>
<dbReference type="InterPro" id="IPR001683">
    <property type="entry name" value="PX_dom"/>
</dbReference>
<proteinExistence type="inferred from homology"/>
<gene>
    <name evidence="4" type="ORF">LSH36_79g09043</name>
</gene>
<dbReference type="Pfam" id="PF00787">
    <property type="entry name" value="PX"/>
    <property type="match status" value="1"/>
</dbReference>
<dbReference type="FunFam" id="3.30.1520.10:FF:000016">
    <property type="entry name" value="Sorting nexin 2"/>
    <property type="match status" value="1"/>
</dbReference>
<feature type="compositionally biased region" description="Basic and acidic residues" evidence="2">
    <location>
        <begin position="134"/>
        <end position="145"/>
    </location>
</feature>
<dbReference type="SUPFAM" id="SSF64268">
    <property type="entry name" value="PX domain"/>
    <property type="match status" value="1"/>
</dbReference>
<dbReference type="Gene3D" id="1.20.1270.60">
    <property type="entry name" value="Arfaptin homology (AH) domain/BAR domain"/>
    <property type="match status" value="1"/>
</dbReference>
<dbReference type="CDD" id="cd06859">
    <property type="entry name" value="PX_SNX1_2_like"/>
    <property type="match status" value="1"/>
</dbReference>
<name>A0AAD9K243_9ANNE</name>
<keyword evidence="5" id="KW-1185">Reference proteome</keyword>
<dbReference type="PROSITE" id="PS50195">
    <property type="entry name" value="PX"/>
    <property type="match status" value="1"/>
</dbReference>
<dbReference type="PANTHER" id="PTHR10555:SF170">
    <property type="entry name" value="FI18122P1"/>
    <property type="match status" value="1"/>
</dbReference>
<comment type="caution">
    <text evidence="4">The sequence shown here is derived from an EMBL/GenBank/DDBJ whole genome shotgun (WGS) entry which is preliminary data.</text>
</comment>
<dbReference type="PANTHER" id="PTHR10555">
    <property type="entry name" value="SORTING NEXIN"/>
    <property type="match status" value="1"/>
</dbReference>
<dbReference type="Gene3D" id="3.30.1520.10">
    <property type="entry name" value="Phox-like domain"/>
    <property type="match status" value="1"/>
</dbReference>
<dbReference type="AlphaFoldDB" id="A0AAD9K243"/>
<comment type="similarity">
    <text evidence="1">Belongs to the sorting nexin family.</text>
</comment>
<protein>
    <recommendedName>
        <fullName evidence="3">PX domain-containing protein</fullName>
    </recommendedName>
</protein>
<dbReference type="GO" id="GO:0005829">
    <property type="term" value="C:cytosol"/>
    <property type="evidence" value="ECO:0007669"/>
    <property type="project" value="GOC"/>
</dbReference>
<dbReference type="SMART" id="SM00312">
    <property type="entry name" value="PX"/>
    <property type="match status" value="1"/>
</dbReference>
<evidence type="ECO:0000313" key="4">
    <source>
        <dbReference type="EMBL" id="KAK2163467.1"/>
    </source>
</evidence>
<dbReference type="GO" id="GO:0010008">
    <property type="term" value="C:endosome membrane"/>
    <property type="evidence" value="ECO:0007669"/>
    <property type="project" value="TreeGrafter"/>
</dbReference>